<sequence length="598" mass="61851">MSAPTVSRPVATPIGLLVPLAPRPAAVPRPAPAIPTPAAAAPRTWPAAVLPPVAALVGVGLLAVSRVDQDAMGGLGLAGVLPVTAWAAIVLVVLGAAGELLGRARPRVLAGLTAALALVTTGVASVVEPAARMAVSWLHLGFIQAIAVHGEVPVGVDSRFSWAGFFSQWAFLSDAAGGVDLDGVLRWAPPVFALIWATAVLVIARRILGGTRAPWVAAWLFLALNWIEQDYFSPQATAMVLVGAVWVLALGPLATRHVPGSRWRMAHPRNTDPGVVVTAWGLIGLSLVALAVSHQLTPFALFVQLGVLVAVGRVYGGRGLLLVLVAAVAAWVVLGGKEFWLNQLALATGGVGDAGGSMAVALADRLVGDLGQLGVKVGRVVLAGATVALAAVGALLLRRRTGDMVWLPLALAPAGLVLVQSYGGEVLLRVLLYGLPFLAVLGTEALRTLYRRRPRLLRPVLVVGLVLLAAATVTIRGGNDAYTSLRPSEIALTRQVLDAAPAGSTVLPLSSTAPTQVTRVGEVTQTPRVCDQISDDPVRCALVEDPQAIFSLPTMDAEGVVLDGRTPGWSRTALAAIVATGHYRVAVDDGLAVVLVRV</sequence>
<feature type="transmembrane region" description="Helical" evidence="1">
    <location>
        <begin position="404"/>
        <end position="424"/>
    </location>
</feature>
<organism evidence="2 3">
    <name type="scientific">Actinomycetospora atypica</name>
    <dbReference type="NCBI Taxonomy" id="1290095"/>
    <lineage>
        <taxon>Bacteria</taxon>
        <taxon>Bacillati</taxon>
        <taxon>Actinomycetota</taxon>
        <taxon>Actinomycetes</taxon>
        <taxon>Pseudonocardiales</taxon>
        <taxon>Pseudonocardiaceae</taxon>
        <taxon>Actinomycetospora</taxon>
    </lineage>
</organism>
<evidence type="ECO:0000313" key="3">
    <source>
        <dbReference type="Proteomes" id="UP001595947"/>
    </source>
</evidence>
<dbReference type="RefSeq" id="WP_378039636.1">
    <property type="nucleotide sequence ID" value="NZ_JBHSIV010000074.1"/>
</dbReference>
<feature type="transmembrane region" description="Helical" evidence="1">
    <location>
        <begin position="187"/>
        <end position="204"/>
    </location>
</feature>
<evidence type="ECO:0000256" key="1">
    <source>
        <dbReference type="SAM" id="Phobius"/>
    </source>
</evidence>
<feature type="transmembrane region" description="Helical" evidence="1">
    <location>
        <begin position="233"/>
        <end position="253"/>
    </location>
</feature>
<feature type="transmembrane region" description="Helical" evidence="1">
    <location>
        <begin position="43"/>
        <end position="63"/>
    </location>
</feature>
<keyword evidence="3" id="KW-1185">Reference proteome</keyword>
<gene>
    <name evidence="2" type="ORF">ACFPBZ_29285</name>
</gene>
<feature type="transmembrane region" description="Helical" evidence="1">
    <location>
        <begin position="377"/>
        <end position="397"/>
    </location>
</feature>
<feature type="transmembrane region" description="Helical" evidence="1">
    <location>
        <begin position="274"/>
        <end position="292"/>
    </location>
</feature>
<accession>A0ABV9YTX8</accession>
<keyword evidence="1" id="KW-0472">Membrane</keyword>
<comment type="caution">
    <text evidence="2">The sequence shown here is derived from an EMBL/GenBank/DDBJ whole genome shotgun (WGS) entry which is preliminary data.</text>
</comment>
<feature type="transmembrane region" description="Helical" evidence="1">
    <location>
        <begin position="456"/>
        <end position="475"/>
    </location>
</feature>
<feature type="transmembrane region" description="Helical" evidence="1">
    <location>
        <begin position="320"/>
        <end position="336"/>
    </location>
</feature>
<reference evidence="3" key="1">
    <citation type="journal article" date="2019" name="Int. J. Syst. Evol. Microbiol.">
        <title>The Global Catalogue of Microorganisms (GCM) 10K type strain sequencing project: providing services to taxonomists for standard genome sequencing and annotation.</title>
        <authorList>
            <consortium name="The Broad Institute Genomics Platform"/>
            <consortium name="The Broad Institute Genome Sequencing Center for Infectious Disease"/>
            <person name="Wu L."/>
            <person name="Ma J."/>
        </authorList>
    </citation>
    <scope>NUCLEOTIDE SEQUENCE [LARGE SCALE GENOMIC DNA]</scope>
    <source>
        <strain evidence="3">CGMCC 4.7093</strain>
    </source>
</reference>
<feature type="transmembrane region" description="Helical" evidence="1">
    <location>
        <begin position="211"/>
        <end position="227"/>
    </location>
</feature>
<feature type="transmembrane region" description="Helical" evidence="1">
    <location>
        <begin position="430"/>
        <end position="449"/>
    </location>
</feature>
<feature type="transmembrane region" description="Helical" evidence="1">
    <location>
        <begin position="108"/>
        <end position="127"/>
    </location>
</feature>
<feature type="transmembrane region" description="Helical" evidence="1">
    <location>
        <begin position="134"/>
        <end position="152"/>
    </location>
</feature>
<feature type="transmembrane region" description="Helical" evidence="1">
    <location>
        <begin position="75"/>
        <end position="96"/>
    </location>
</feature>
<protein>
    <submittedName>
        <fullName evidence="2">Uncharacterized protein</fullName>
    </submittedName>
</protein>
<evidence type="ECO:0000313" key="2">
    <source>
        <dbReference type="EMBL" id="MFC5066330.1"/>
    </source>
</evidence>
<keyword evidence="1" id="KW-0812">Transmembrane</keyword>
<dbReference type="Proteomes" id="UP001595947">
    <property type="component" value="Unassembled WGS sequence"/>
</dbReference>
<keyword evidence="1" id="KW-1133">Transmembrane helix</keyword>
<name>A0ABV9YTX8_9PSEU</name>
<dbReference type="EMBL" id="JBHSIV010000074">
    <property type="protein sequence ID" value="MFC5066330.1"/>
    <property type="molecule type" value="Genomic_DNA"/>
</dbReference>
<proteinExistence type="predicted"/>